<sequence length="481" mass="53785">MASIDRYRPPREGYQPPSLPPKPVVVANRQSKSPSSRRDVPPAVPSPPQHSSRTSSLPPQSRRGVPSPAQPSPSSLSRPRANQWYFTPEEAISSPSIVDGLLPPDERLRRAKGVNFIYQAGAMIELPQTTLWVAAVFFHRFYMRCSMLEEKGGIHHYNIAATALFLANKTEENCRKTKDLIYAVVRVAQKNPRLIVDEQSKEYWKWRDSILMHEEMMLEMLTFDLMVDNPYQRLYECLTQLDMVHHKPVRDAAWAYCCDSALTVLPLLMSAREVAISAIYFASVSLGEKIEDSKDGEAWWRVLKGDESLLQSAIGVVMDFYSENPLRKSDSRYQGSPAFSLENTRRGRDFPSHTDGGSSHNGTPMDTDRGETQSPRARYQTRADREDDDYGRAGSKRESDDGSMDIDSAQVKGDSDSALKAAANHVANHNGSRANGISNGLGTPGNKRKSPDGLNDEEMADQDPKRARLSDEDEGEVLEEP</sequence>
<dbReference type="SUPFAM" id="SSF47954">
    <property type="entry name" value="Cyclin-like"/>
    <property type="match status" value="2"/>
</dbReference>
<feature type="region of interest" description="Disordered" evidence="4">
    <location>
        <begin position="329"/>
        <end position="481"/>
    </location>
</feature>
<gene>
    <name evidence="6" type="ORF">BD289DRAFT_384068</name>
</gene>
<keyword evidence="7" id="KW-1185">Reference proteome</keyword>
<dbReference type="CDD" id="cd20546">
    <property type="entry name" value="CYCLIN_SpCG1C_ScCTK2-like_rpt2"/>
    <property type="match status" value="1"/>
</dbReference>
<evidence type="ECO:0000256" key="1">
    <source>
        <dbReference type="ARBA" id="ARBA00008638"/>
    </source>
</evidence>
<dbReference type="AlphaFoldDB" id="A0A2T3AH16"/>
<name>A0A2T3AH16_9PEZI</name>
<evidence type="ECO:0000256" key="2">
    <source>
        <dbReference type="ARBA" id="ARBA00014912"/>
    </source>
</evidence>
<dbReference type="InParanoid" id="A0A2T3AH16"/>
<dbReference type="Pfam" id="PF00134">
    <property type="entry name" value="Cyclin_N"/>
    <property type="match status" value="1"/>
</dbReference>
<protein>
    <recommendedName>
        <fullName evidence="2">RNA polymerase II holoenzyme cyclin-like subunit</fullName>
    </recommendedName>
</protein>
<dbReference type="GO" id="GO:0016538">
    <property type="term" value="F:cyclin-dependent protein serine/threonine kinase regulator activity"/>
    <property type="evidence" value="ECO:0007669"/>
    <property type="project" value="InterPro"/>
</dbReference>
<evidence type="ECO:0000313" key="7">
    <source>
        <dbReference type="Proteomes" id="UP000241462"/>
    </source>
</evidence>
<dbReference type="Gene3D" id="1.10.472.10">
    <property type="entry name" value="Cyclin-like"/>
    <property type="match status" value="2"/>
</dbReference>
<dbReference type="InterPro" id="IPR036915">
    <property type="entry name" value="Cyclin-like_sf"/>
</dbReference>
<keyword evidence="3" id="KW-0195">Cyclin</keyword>
<organism evidence="6 7">
    <name type="scientific">Coniella lustricola</name>
    <dbReference type="NCBI Taxonomy" id="2025994"/>
    <lineage>
        <taxon>Eukaryota</taxon>
        <taxon>Fungi</taxon>
        <taxon>Dikarya</taxon>
        <taxon>Ascomycota</taxon>
        <taxon>Pezizomycotina</taxon>
        <taxon>Sordariomycetes</taxon>
        <taxon>Sordariomycetidae</taxon>
        <taxon>Diaporthales</taxon>
        <taxon>Schizoparmaceae</taxon>
        <taxon>Coniella</taxon>
    </lineage>
</organism>
<comment type="similarity">
    <text evidence="1">Belongs to the cyclin family. Cyclin C subfamily.</text>
</comment>
<feature type="compositionally biased region" description="Acidic residues" evidence="4">
    <location>
        <begin position="471"/>
        <end position="481"/>
    </location>
</feature>
<dbReference type="InterPro" id="IPR006671">
    <property type="entry name" value="Cyclin_N"/>
</dbReference>
<feature type="compositionally biased region" description="Polar residues" evidence="4">
    <location>
        <begin position="427"/>
        <end position="441"/>
    </location>
</feature>
<dbReference type="OrthoDB" id="25002at2759"/>
<dbReference type="SMART" id="SM00385">
    <property type="entry name" value="CYCLIN"/>
    <property type="match status" value="1"/>
</dbReference>
<dbReference type="Proteomes" id="UP000241462">
    <property type="component" value="Unassembled WGS sequence"/>
</dbReference>
<feature type="compositionally biased region" description="Polar residues" evidence="4">
    <location>
        <begin position="355"/>
        <end position="364"/>
    </location>
</feature>
<evidence type="ECO:0000256" key="3">
    <source>
        <dbReference type="RuleBase" id="RU000383"/>
    </source>
</evidence>
<dbReference type="GO" id="GO:0006357">
    <property type="term" value="P:regulation of transcription by RNA polymerase II"/>
    <property type="evidence" value="ECO:0007669"/>
    <property type="project" value="InterPro"/>
</dbReference>
<feature type="region of interest" description="Disordered" evidence="4">
    <location>
        <begin position="1"/>
        <end position="80"/>
    </location>
</feature>
<dbReference type="FunFam" id="1.10.472.10:FF:000072">
    <property type="entry name" value="Cyclin Pch1"/>
    <property type="match status" value="1"/>
</dbReference>
<dbReference type="InterPro" id="IPR043198">
    <property type="entry name" value="Cyclin/Ssn8"/>
</dbReference>
<evidence type="ECO:0000313" key="6">
    <source>
        <dbReference type="EMBL" id="PSR97534.1"/>
    </source>
</evidence>
<feature type="compositionally biased region" description="Basic and acidic residues" evidence="4">
    <location>
        <begin position="343"/>
        <end position="352"/>
    </location>
</feature>
<dbReference type="InterPro" id="IPR013763">
    <property type="entry name" value="Cyclin-like_dom"/>
</dbReference>
<evidence type="ECO:0000256" key="4">
    <source>
        <dbReference type="SAM" id="MobiDB-lite"/>
    </source>
</evidence>
<reference evidence="6 7" key="1">
    <citation type="journal article" date="2018" name="Mycol. Prog.">
        <title>Coniella lustricola, a new species from submerged detritus.</title>
        <authorList>
            <person name="Raudabaugh D.B."/>
            <person name="Iturriaga T."/>
            <person name="Carver A."/>
            <person name="Mondo S."/>
            <person name="Pangilinan J."/>
            <person name="Lipzen A."/>
            <person name="He G."/>
            <person name="Amirebrahimi M."/>
            <person name="Grigoriev I.V."/>
            <person name="Miller A.N."/>
        </authorList>
    </citation>
    <scope>NUCLEOTIDE SEQUENCE [LARGE SCALE GENOMIC DNA]</scope>
    <source>
        <strain evidence="6 7">B22-T-1</strain>
    </source>
</reference>
<feature type="compositionally biased region" description="Basic and acidic residues" evidence="4">
    <location>
        <begin position="1"/>
        <end position="11"/>
    </location>
</feature>
<accession>A0A2T3AH16</accession>
<evidence type="ECO:0000259" key="5">
    <source>
        <dbReference type="SMART" id="SM00385"/>
    </source>
</evidence>
<proteinExistence type="inferred from homology"/>
<dbReference type="EMBL" id="KZ678390">
    <property type="protein sequence ID" value="PSR97534.1"/>
    <property type="molecule type" value="Genomic_DNA"/>
</dbReference>
<feature type="compositionally biased region" description="Polar residues" evidence="4">
    <location>
        <begin position="49"/>
        <end position="59"/>
    </location>
</feature>
<feature type="domain" description="Cyclin-like" evidence="5">
    <location>
        <begin position="115"/>
        <end position="219"/>
    </location>
</feature>
<dbReference type="STRING" id="2025994.A0A2T3AH16"/>
<dbReference type="PANTHER" id="PTHR10026">
    <property type="entry name" value="CYCLIN"/>
    <property type="match status" value="1"/>
</dbReference>